<dbReference type="EMBL" id="JACCBM010000001">
    <property type="protein sequence ID" value="NYD72381.1"/>
    <property type="molecule type" value="Genomic_DNA"/>
</dbReference>
<evidence type="ECO:0000259" key="3">
    <source>
        <dbReference type="Pfam" id="PF03703"/>
    </source>
</evidence>
<dbReference type="RefSeq" id="WP_179549157.1">
    <property type="nucleotide sequence ID" value="NZ_BSEW01000002.1"/>
</dbReference>
<keyword evidence="2" id="KW-1133">Transmembrane helix</keyword>
<evidence type="ECO:0000313" key="5">
    <source>
        <dbReference type="Proteomes" id="UP000549913"/>
    </source>
</evidence>
<evidence type="ECO:0000256" key="2">
    <source>
        <dbReference type="SAM" id="Phobius"/>
    </source>
</evidence>
<keyword evidence="2" id="KW-0472">Membrane</keyword>
<dbReference type="PANTHER" id="PTHR37938:SF1">
    <property type="entry name" value="BLL0215 PROTEIN"/>
    <property type="match status" value="1"/>
</dbReference>
<accession>A0A852SUB5</accession>
<dbReference type="Pfam" id="PF03703">
    <property type="entry name" value="bPH_2"/>
    <property type="match status" value="1"/>
</dbReference>
<evidence type="ECO:0000313" key="4">
    <source>
        <dbReference type="EMBL" id="NYD72381.1"/>
    </source>
</evidence>
<keyword evidence="5" id="KW-1185">Reference proteome</keyword>
<name>A0A852SUB5_9MICO</name>
<feature type="transmembrane region" description="Helical" evidence="2">
    <location>
        <begin position="56"/>
        <end position="77"/>
    </location>
</feature>
<feature type="region of interest" description="Disordered" evidence="1">
    <location>
        <begin position="157"/>
        <end position="182"/>
    </location>
</feature>
<feature type="domain" description="YdbS-like PH" evidence="3">
    <location>
        <begin position="76"/>
        <end position="148"/>
    </location>
</feature>
<comment type="caution">
    <text evidence="4">The sequence shown here is derived from an EMBL/GenBank/DDBJ whole genome shotgun (WGS) entry which is preliminary data.</text>
</comment>
<reference evidence="4 5" key="1">
    <citation type="submission" date="2020-07" db="EMBL/GenBank/DDBJ databases">
        <title>Sequencing the genomes of 1000 actinobacteria strains.</title>
        <authorList>
            <person name="Klenk H.-P."/>
        </authorList>
    </citation>
    <scope>NUCLEOTIDE SEQUENCE [LARGE SCALE GENOMIC DNA]</scope>
    <source>
        <strain evidence="4 5">DSM 26474</strain>
    </source>
</reference>
<dbReference type="InterPro" id="IPR005182">
    <property type="entry name" value="YdbS-like_PH"/>
</dbReference>
<evidence type="ECO:0000256" key="1">
    <source>
        <dbReference type="SAM" id="MobiDB-lite"/>
    </source>
</evidence>
<sequence length="182" mass="19940">MSRPDPTTVEPPRELVLARVRPHARRLTVPVLLLFATATAYGWFGGRFAEEWQNQAALGGAVLLVVVGTLLPFLVWLGHRYTITTRRIIARRGLVNRHRHDLWLSRVTAVRLRRNPVQAAFATGNVLVESGSELTLELHDVPSAKLVAALLDELTEHTPPPSRLPAFPGSYPGPFGGGPPLG</sequence>
<proteinExistence type="predicted"/>
<feature type="transmembrane region" description="Helical" evidence="2">
    <location>
        <begin position="27"/>
        <end position="44"/>
    </location>
</feature>
<dbReference type="PANTHER" id="PTHR37938">
    <property type="entry name" value="BLL0215 PROTEIN"/>
    <property type="match status" value="1"/>
</dbReference>
<keyword evidence="2" id="KW-0812">Transmembrane</keyword>
<organism evidence="4 5">
    <name type="scientific">Herbiconiux flava</name>
    <dbReference type="NCBI Taxonomy" id="881268"/>
    <lineage>
        <taxon>Bacteria</taxon>
        <taxon>Bacillati</taxon>
        <taxon>Actinomycetota</taxon>
        <taxon>Actinomycetes</taxon>
        <taxon>Micrococcales</taxon>
        <taxon>Microbacteriaceae</taxon>
        <taxon>Herbiconiux</taxon>
    </lineage>
</organism>
<dbReference type="Proteomes" id="UP000549913">
    <property type="component" value="Unassembled WGS sequence"/>
</dbReference>
<gene>
    <name evidence="4" type="ORF">BJ984_003539</name>
</gene>
<protein>
    <submittedName>
        <fullName evidence="4">Membrane protein YdbS with pleckstrin-like domain</fullName>
    </submittedName>
</protein>
<dbReference type="AlphaFoldDB" id="A0A852SUB5"/>